<dbReference type="FunCoup" id="Q54EX0">
    <property type="interactions" value="109"/>
</dbReference>
<dbReference type="HOGENOM" id="CLU_163684_0_0_1"/>
<dbReference type="AlphaFoldDB" id="Q54EX0"/>
<dbReference type="GO" id="GO:0030248">
    <property type="term" value="F:cellulose binding"/>
    <property type="evidence" value="ECO:0000250"/>
    <property type="project" value="dictyBase"/>
</dbReference>
<dbReference type="VEuPathDB" id="AmoebaDB:DDB_G0291291"/>
<gene>
    <name evidence="3" type="primary">ecmF</name>
    <name evidence="3" type="ORF">DDB_G0291291</name>
</gene>
<evidence type="ECO:0000256" key="1">
    <source>
        <dbReference type="SAM" id="SignalP"/>
    </source>
</evidence>
<dbReference type="EMBL" id="AAFI02000177">
    <property type="protein sequence ID" value="EAL61629.1"/>
    <property type="molecule type" value="Genomic_DNA"/>
</dbReference>
<keyword evidence="4" id="KW-1185">Reference proteome</keyword>
<feature type="domain" description="Carbohydrate binding" evidence="2">
    <location>
        <begin position="27"/>
        <end position="115"/>
    </location>
</feature>
<evidence type="ECO:0000313" key="3">
    <source>
        <dbReference type="EMBL" id="EAL61629.1"/>
    </source>
</evidence>
<dbReference type="InterPro" id="IPR019028">
    <property type="entry name" value="CBM_49"/>
</dbReference>
<dbReference type="KEGG" id="ddi:DDB_G0291291"/>
<dbReference type="PANTHER" id="PTHR36560">
    <property type="entry name" value="CELLULOSE-BINDING DOMAIN-CONTAINING PROTEIN"/>
    <property type="match status" value="1"/>
</dbReference>
<dbReference type="OMA" id="YINRSTH"/>
<dbReference type="Pfam" id="PF09478">
    <property type="entry name" value="CBM49"/>
    <property type="match status" value="1"/>
</dbReference>
<dbReference type="PaxDb" id="44689-DDB0229907"/>
<dbReference type="GeneID" id="8628067"/>
<dbReference type="PANTHER" id="PTHR36560:SF1">
    <property type="entry name" value="CELLULOSE-BINDING DOMAIN-CONTAINING PROTEIN"/>
    <property type="match status" value="1"/>
</dbReference>
<dbReference type="SMART" id="SM01063">
    <property type="entry name" value="CBM49"/>
    <property type="match status" value="1"/>
</dbReference>
<protein>
    <submittedName>
        <fullName evidence="3">Cellulose-binding domain-containing protein</fullName>
    </submittedName>
</protein>
<dbReference type="dictyBase" id="DDB_G0291291">
    <property type="gene designation" value="ecmF"/>
</dbReference>
<dbReference type="GO" id="GO:0031012">
    <property type="term" value="C:extracellular matrix"/>
    <property type="evidence" value="ECO:0007005"/>
    <property type="project" value="dictyBase"/>
</dbReference>
<dbReference type="RefSeq" id="XP_635120.1">
    <property type="nucleotide sequence ID" value="XM_630028.1"/>
</dbReference>
<comment type="caution">
    <text evidence="3">The sequence shown here is derived from an EMBL/GenBank/DDBJ whole genome shotgun (WGS) entry which is preliminary data.</text>
</comment>
<dbReference type="STRING" id="44689.Q54EX0"/>
<proteinExistence type="predicted"/>
<evidence type="ECO:0000313" key="4">
    <source>
        <dbReference type="Proteomes" id="UP000002195"/>
    </source>
</evidence>
<name>Q54EX0_DICDI</name>
<reference evidence="3 4" key="1">
    <citation type="journal article" date="2005" name="Nature">
        <title>The genome of the social amoeba Dictyostelium discoideum.</title>
        <authorList>
            <consortium name="The Dictyostelium discoideum Sequencing Consortium"/>
            <person name="Eichinger L."/>
            <person name="Pachebat J.A."/>
            <person name="Glockner G."/>
            <person name="Rajandream M.A."/>
            <person name="Sucgang R."/>
            <person name="Berriman M."/>
            <person name="Song J."/>
            <person name="Olsen R."/>
            <person name="Szafranski K."/>
            <person name="Xu Q."/>
            <person name="Tunggal B."/>
            <person name="Kummerfeld S."/>
            <person name="Madera M."/>
            <person name="Konfortov B.A."/>
            <person name="Rivero F."/>
            <person name="Bankier A.T."/>
            <person name="Lehmann R."/>
            <person name="Hamlin N."/>
            <person name="Davies R."/>
            <person name="Gaudet P."/>
            <person name="Fey P."/>
            <person name="Pilcher K."/>
            <person name="Chen G."/>
            <person name="Saunders D."/>
            <person name="Sodergren E."/>
            <person name="Davis P."/>
            <person name="Kerhornou A."/>
            <person name="Nie X."/>
            <person name="Hall N."/>
            <person name="Anjard C."/>
            <person name="Hemphill L."/>
            <person name="Bason N."/>
            <person name="Farbrother P."/>
            <person name="Desany B."/>
            <person name="Just E."/>
            <person name="Morio T."/>
            <person name="Rost R."/>
            <person name="Churcher C."/>
            <person name="Cooper J."/>
            <person name="Haydock S."/>
            <person name="van Driessche N."/>
            <person name="Cronin A."/>
            <person name="Goodhead I."/>
            <person name="Muzny D."/>
            <person name="Mourier T."/>
            <person name="Pain A."/>
            <person name="Lu M."/>
            <person name="Harper D."/>
            <person name="Lindsay R."/>
            <person name="Hauser H."/>
            <person name="James K."/>
            <person name="Quiles M."/>
            <person name="Madan Babu M."/>
            <person name="Saito T."/>
            <person name="Buchrieser C."/>
            <person name="Wardroper A."/>
            <person name="Felder M."/>
            <person name="Thangavelu M."/>
            <person name="Johnson D."/>
            <person name="Knights A."/>
            <person name="Loulseged H."/>
            <person name="Mungall K."/>
            <person name="Oliver K."/>
            <person name="Price C."/>
            <person name="Quail M.A."/>
            <person name="Urushihara H."/>
            <person name="Hernandez J."/>
            <person name="Rabbinowitsch E."/>
            <person name="Steffen D."/>
            <person name="Sanders M."/>
            <person name="Ma J."/>
            <person name="Kohara Y."/>
            <person name="Sharp S."/>
            <person name="Simmonds M."/>
            <person name="Spiegler S."/>
            <person name="Tivey A."/>
            <person name="Sugano S."/>
            <person name="White B."/>
            <person name="Walker D."/>
            <person name="Woodward J."/>
            <person name="Winckler T."/>
            <person name="Tanaka Y."/>
            <person name="Shaulsky G."/>
            <person name="Schleicher M."/>
            <person name="Weinstock G."/>
            <person name="Rosenthal A."/>
            <person name="Cox E.C."/>
            <person name="Chisholm R.L."/>
            <person name="Gibbs R."/>
            <person name="Loomis W.F."/>
            <person name="Platzer M."/>
            <person name="Kay R.R."/>
            <person name="Williams J."/>
            <person name="Dear P.H."/>
            <person name="Noegel A.A."/>
            <person name="Barrell B."/>
            <person name="Kuspa A."/>
        </authorList>
    </citation>
    <scope>NUCLEOTIDE SEQUENCE [LARGE SCALE GENOMIC DNA]</scope>
    <source>
        <strain evidence="3 4">AX4</strain>
    </source>
</reference>
<dbReference type="PhylomeDB" id="Q54EX0"/>
<dbReference type="InParanoid" id="Q54EX0"/>
<evidence type="ECO:0000259" key="2">
    <source>
        <dbReference type="SMART" id="SM01063"/>
    </source>
</evidence>
<dbReference type="Proteomes" id="UP000002195">
    <property type="component" value="Unassembled WGS sequence"/>
</dbReference>
<feature type="chain" id="PRO_5004249539" evidence="1">
    <location>
        <begin position="23"/>
        <end position="128"/>
    </location>
</feature>
<feature type="signal peptide" evidence="1">
    <location>
        <begin position="1"/>
        <end position="22"/>
    </location>
</feature>
<dbReference type="GO" id="GO:0031154">
    <property type="term" value="P:culmination involved in sorocarp development"/>
    <property type="evidence" value="ECO:0000270"/>
    <property type="project" value="dictyBase"/>
</dbReference>
<sequence>MMIKAILLISCIFAFLSMGVISDSNQISMSQNQTSTWDDKNTTFTVWEVMLVNNWNATIIDLTITATANFFSSKPSDIWNVEKVSDKVYHFQPYLIQNGLSTGENFTFGYINEAKTQATFEISNIKTK</sequence>
<keyword evidence="1" id="KW-0732">Signal</keyword>
<organism evidence="3 4">
    <name type="scientific">Dictyostelium discoideum</name>
    <name type="common">Social amoeba</name>
    <dbReference type="NCBI Taxonomy" id="44689"/>
    <lineage>
        <taxon>Eukaryota</taxon>
        <taxon>Amoebozoa</taxon>
        <taxon>Evosea</taxon>
        <taxon>Eumycetozoa</taxon>
        <taxon>Dictyostelia</taxon>
        <taxon>Dictyosteliales</taxon>
        <taxon>Dictyosteliaceae</taxon>
        <taxon>Dictyostelium</taxon>
    </lineage>
</organism>
<dbReference type="GO" id="GO:0005576">
    <property type="term" value="C:extracellular region"/>
    <property type="evidence" value="ECO:0000250"/>
    <property type="project" value="dictyBase"/>
</dbReference>
<accession>Q54EX0</accession>